<dbReference type="Gene3D" id="3.40.850.10">
    <property type="entry name" value="Kinesin motor domain"/>
    <property type="match status" value="1"/>
</dbReference>
<dbReference type="PROSITE" id="PS50067">
    <property type="entry name" value="KINESIN_MOTOR_2"/>
    <property type="match status" value="1"/>
</dbReference>
<evidence type="ECO:0000256" key="9">
    <source>
        <dbReference type="ARBA" id="ARBA00060187"/>
    </source>
</evidence>
<feature type="compositionally biased region" description="Basic and acidic residues" evidence="12">
    <location>
        <begin position="396"/>
        <end position="415"/>
    </location>
</feature>
<evidence type="ECO:0000256" key="2">
    <source>
        <dbReference type="ARBA" id="ARBA00022490"/>
    </source>
</evidence>
<feature type="binding site" evidence="10">
    <location>
        <begin position="102"/>
        <end position="109"/>
    </location>
    <ligand>
        <name>ATP</name>
        <dbReference type="ChEBI" id="CHEBI:30616"/>
    </ligand>
</feature>
<dbReference type="EMBL" id="HBUF01266042">
    <property type="protein sequence ID" value="CAG6684133.1"/>
    <property type="molecule type" value="Transcribed_RNA"/>
</dbReference>
<dbReference type="EMBL" id="HBUF01266047">
    <property type="protein sequence ID" value="CAG6684153.1"/>
    <property type="molecule type" value="Transcribed_RNA"/>
</dbReference>
<keyword evidence="7 10" id="KW-0505">Motor protein</keyword>
<comment type="subcellular location">
    <subcellularLocation>
        <location evidence="1">Cytoplasm</location>
        <location evidence="1">Cytoskeleton</location>
    </subcellularLocation>
</comment>
<dbReference type="EMBL" id="HBUF01164574">
    <property type="protein sequence ID" value="CAG6650918.1"/>
    <property type="molecule type" value="Transcribed_RNA"/>
</dbReference>
<dbReference type="Pfam" id="PF00225">
    <property type="entry name" value="Kinesin"/>
    <property type="match status" value="1"/>
</dbReference>
<accession>A0A8D8TD30</accession>
<evidence type="ECO:0000256" key="12">
    <source>
        <dbReference type="SAM" id="MobiDB-lite"/>
    </source>
</evidence>
<feature type="compositionally biased region" description="Polar residues" evidence="12">
    <location>
        <begin position="625"/>
        <end position="636"/>
    </location>
</feature>
<feature type="domain" description="Kinesin motor" evidence="13">
    <location>
        <begin position="15"/>
        <end position="349"/>
    </location>
</feature>
<dbReference type="EMBL" id="HBUF01347592">
    <property type="protein sequence ID" value="CAG6710921.1"/>
    <property type="molecule type" value="Transcribed_RNA"/>
</dbReference>
<dbReference type="PANTHER" id="PTHR47968:SF50">
    <property type="entry name" value="KINESIN-LIKE PROTEIN"/>
    <property type="match status" value="1"/>
</dbReference>
<keyword evidence="8" id="KW-0206">Cytoskeleton</keyword>
<dbReference type="InterPro" id="IPR019821">
    <property type="entry name" value="Kinesin_motor_CS"/>
</dbReference>
<feature type="region of interest" description="Disordered" evidence="12">
    <location>
        <begin position="616"/>
        <end position="636"/>
    </location>
</feature>
<dbReference type="GO" id="GO:0007018">
    <property type="term" value="P:microtubule-based movement"/>
    <property type="evidence" value="ECO:0007669"/>
    <property type="project" value="InterPro"/>
</dbReference>
<dbReference type="EMBL" id="HBUF01266044">
    <property type="protein sequence ID" value="CAG6684141.1"/>
    <property type="molecule type" value="Transcribed_RNA"/>
</dbReference>
<comment type="function">
    <text evidence="9">Plus-end directed microtubule motor that may be used for anterograde axonal transport and could conceivably move cargos in fly neurons different than those moved by kinesin heavy chain or other plus-end directed motors.</text>
</comment>
<evidence type="ECO:0000313" key="14">
    <source>
        <dbReference type="EMBL" id="CAG6684149.1"/>
    </source>
</evidence>
<dbReference type="AlphaFoldDB" id="A0A8D8TD30"/>
<dbReference type="InterPro" id="IPR036961">
    <property type="entry name" value="Kinesin_motor_dom_sf"/>
</dbReference>
<proteinExistence type="inferred from homology"/>
<dbReference type="EMBL" id="HBUF01639603">
    <property type="protein sequence ID" value="CAG6784757.1"/>
    <property type="molecule type" value="Transcribed_RNA"/>
</dbReference>
<dbReference type="InterPro" id="IPR027640">
    <property type="entry name" value="Kinesin-like_fam"/>
</dbReference>
<dbReference type="PANTHER" id="PTHR47968">
    <property type="entry name" value="CENTROMERE PROTEIN E"/>
    <property type="match status" value="1"/>
</dbReference>
<evidence type="ECO:0000259" key="13">
    <source>
        <dbReference type="PROSITE" id="PS50067"/>
    </source>
</evidence>
<evidence type="ECO:0000256" key="3">
    <source>
        <dbReference type="ARBA" id="ARBA00022701"/>
    </source>
</evidence>
<evidence type="ECO:0000256" key="1">
    <source>
        <dbReference type="ARBA" id="ARBA00004245"/>
    </source>
</evidence>
<keyword evidence="6" id="KW-0175">Coiled coil</keyword>
<dbReference type="EMBL" id="HBUF01266045">
    <property type="protein sequence ID" value="CAG6684145.1"/>
    <property type="molecule type" value="Transcribed_RNA"/>
</dbReference>
<dbReference type="CDD" id="cd01371">
    <property type="entry name" value="KISc_KIF3"/>
    <property type="match status" value="1"/>
</dbReference>
<evidence type="ECO:0000256" key="11">
    <source>
        <dbReference type="RuleBase" id="RU000394"/>
    </source>
</evidence>
<dbReference type="PRINTS" id="PR00380">
    <property type="entry name" value="KINESINHEAVY"/>
</dbReference>
<dbReference type="GO" id="GO:0008017">
    <property type="term" value="F:microtubule binding"/>
    <property type="evidence" value="ECO:0007669"/>
    <property type="project" value="InterPro"/>
</dbReference>
<name>A0A8D8TD30_9HEMI</name>
<organism evidence="14">
    <name type="scientific">Cacopsylla melanoneura</name>
    <dbReference type="NCBI Taxonomy" id="428564"/>
    <lineage>
        <taxon>Eukaryota</taxon>
        <taxon>Metazoa</taxon>
        <taxon>Ecdysozoa</taxon>
        <taxon>Arthropoda</taxon>
        <taxon>Hexapoda</taxon>
        <taxon>Insecta</taxon>
        <taxon>Pterygota</taxon>
        <taxon>Neoptera</taxon>
        <taxon>Paraneoptera</taxon>
        <taxon>Hemiptera</taxon>
        <taxon>Sternorrhyncha</taxon>
        <taxon>Psylloidea</taxon>
        <taxon>Psyllidae</taxon>
        <taxon>Psyllinae</taxon>
        <taxon>Cacopsylla</taxon>
    </lineage>
</organism>
<keyword evidence="3 11" id="KW-0493">Microtubule</keyword>
<sequence>MSKVEQEVETEEVENVRVFVRLRPLNKKEIEANYTNIATVDLLNGIVSVKNPAGYSQEPPKTFTFDTVFDLDSKQLDIYNETARPIVDKVLLGFNGTIFAYGQTGTGKTFTMEGVNNVPELKGIIPNSFAHIFGHIAKADESVKFLVRVSYFEIYNEEIRDLLSKNKDQCLEVKERPDIGVYVKDLSAYIANNADDMEKIMSLGNKNRSVGATAMNEVSSRSHAIFSIIIETSSYSFENAKTQHVKMGRLHLVDLAGSERQSKTGASGQRLKEASKINLSLSTLGNVISALVDGKCTHIPYRNSKLTRILQDSLGGNSKTVMCATVGPASYNYEETISTLRYASRVKNICNKARVNQDPKDALLMKYQKEIMELKRKLEEAANEEPPPQPDILDEEPQHESDETEIDKVEDEHDEELKQAQSDHQMMVEKLELLQKKVLVGGENLLEKAEIQKQLLDAAAKELEHRKQKEEELKKNIQEKDAERIDMEEKYSSLQEESEGLSKKLKKVSTMLLAAKEERKDVQRENRKEIESFLDNARQITKEYSYQQAIIEKFIPANYLELMTQNATWNEDIGEWELKCVAYTGNNMRKIVPQTEDTTLTQIIQPDFSQVYKFYPSEKNKTPGPATSRSKSGFRA</sequence>
<comment type="similarity">
    <text evidence="10 11">Belongs to the TRAFAC class myosin-kinesin ATPase superfamily. Kinesin family.</text>
</comment>
<dbReference type="EMBL" id="HBUF01266043">
    <property type="protein sequence ID" value="CAG6684137.1"/>
    <property type="molecule type" value="Transcribed_RNA"/>
</dbReference>
<reference evidence="14" key="1">
    <citation type="submission" date="2021-05" db="EMBL/GenBank/DDBJ databases">
        <authorList>
            <person name="Alioto T."/>
            <person name="Alioto T."/>
            <person name="Gomez Garrido J."/>
        </authorList>
    </citation>
    <scope>NUCLEOTIDE SEQUENCE</scope>
</reference>
<dbReference type="EMBL" id="HBUF01347593">
    <property type="protein sequence ID" value="CAG6710923.1"/>
    <property type="molecule type" value="Transcribed_RNA"/>
</dbReference>
<dbReference type="PROSITE" id="PS00411">
    <property type="entry name" value="KINESIN_MOTOR_1"/>
    <property type="match status" value="1"/>
</dbReference>
<dbReference type="SUPFAM" id="SSF52540">
    <property type="entry name" value="P-loop containing nucleoside triphosphate hydrolases"/>
    <property type="match status" value="1"/>
</dbReference>
<dbReference type="GO" id="GO:0005524">
    <property type="term" value="F:ATP binding"/>
    <property type="evidence" value="ECO:0007669"/>
    <property type="project" value="UniProtKB-UniRule"/>
</dbReference>
<evidence type="ECO:0000256" key="4">
    <source>
        <dbReference type="ARBA" id="ARBA00022741"/>
    </source>
</evidence>
<dbReference type="GO" id="GO:0000278">
    <property type="term" value="P:mitotic cell cycle"/>
    <property type="evidence" value="ECO:0007669"/>
    <property type="project" value="TreeGrafter"/>
</dbReference>
<dbReference type="EMBL" id="HBUF01266046">
    <property type="protein sequence ID" value="CAG6684149.1"/>
    <property type="molecule type" value="Transcribed_RNA"/>
</dbReference>
<evidence type="ECO:0000256" key="5">
    <source>
        <dbReference type="ARBA" id="ARBA00022840"/>
    </source>
</evidence>
<dbReference type="EMBL" id="HBUF01164575">
    <property type="protein sequence ID" value="CAG6650919.1"/>
    <property type="molecule type" value="Transcribed_RNA"/>
</dbReference>
<feature type="region of interest" description="Disordered" evidence="12">
    <location>
        <begin position="379"/>
        <end position="415"/>
    </location>
</feature>
<evidence type="ECO:0000256" key="10">
    <source>
        <dbReference type="PROSITE-ProRule" id="PRU00283"/>
    </source>
</evidence>
<dbReference type="FunFam" id="3.40.850.10:FF:000029">
    <property type="entry name" value="Kinesin-like protein KIF17"/>
    <property type="match status" value="1"/>
</dbReference>
<dbReference type="GO" id="GO:0005874">
    <property type="term" value="C:microtubule"/>
    <property type="evidence" value="ECO:0007669"/>
    <property type="project" value="UniProtKB-KW"/>
</dbReference>
<keyword evidence="4 10" id="KW-0547">Nucleotide-binding</keyword>
<dbReference type="SMART" id="SM00129">
    <property type="entry name" value="KISc"/>
    <property type="match status" value="1"/>
</dbReference>
<protein>
    <recommendedName>
        <fullName evidence="11">Kinesin-like protein</fullName>
    </recommendedName>
</protein>
<dbReference type="GO" id="GO:0003777">
    <property type="term" value="F:microtubule motor activity"/>
    <property type="evidence" value="ECO:0007669"/>
    <property type="project" value="InterPro"/>
</dbReference>
<evidence type="ECO:0000256" key="8">
    <source>
        <dbReference type="ARBA" id="ARBA00023212"/>
    </source>
</evidence>
<evidence type="ECO:0000256" key="6">
    <source>
        <dbReference type="ARBA" id="ARBA00023054"/>
    </source>
</evidence>
<dbReference type="InterPro" id="IPR001752">
    <property type="entry name" value="Kinesin_motor_dom"/>
</dbReference>
<evidence type="ECO:0000256" key="7">
    <source>
        <dbReference type="ARBA" id="ARBA00023175"/>
    </source>
</evidence>
<dbReference type="EMBL" id="HBUF01266048">
    <property type="protein sequence ID" value="CAG6684157.1"/>
    <property type="molecule type" value="Transcribed_RNA"/>
</dbReference>
<keyword evidence="5 10" id="KW-0067">ATP-binding</keyword>
<dbReference type="EMBL" id="HBUF01639604">
    <property type="protein sequence ID" value="CAG6784758.1"/>
    <property type="molecule type" value="Transcribed_RNA"/>
</dbReference>
<keyword evidence="2" id="KW-0963">Cytoplasm</keyword>
<dbReference type="InterPro" id="IPR027417">
    <property type="entry name" value="P-loop_NTPase"/>
</dbReference>